<reference evidence="2 3" key="1">
    <citation type="submission" date="2016-10" db="EMBL/GenBank/DDBJ databases">
        <authorList>
            <person name="de Groot N.N."/>
        </authorList>
    </citation>
    <scope>NUCLEOTIDE SEQUENCE [LARGE SCALE GENOMIC DNA]</scope>
    <source>
        <strain evidence="2 3">DSM 16957</strain>
    </source>
</reference>
<organism evidence="2 3">
    <name type="scientific">Aquimonas voraii</name>
    <dbReference type="NCBI Taxonomy" id="265719"/>
    <lineage>
        <taxon>Bacteria</taxon>
        <taxon>Pseudomonadati</taxon>
        <taxon>Pseudomonadota</taxon>
        <taxon>Gammaproteobacteria</taxon>
        <taxon>Lysobacterales</taxon>
        <taxon>Lysobacteraceae</taxon>
        <taxon>Aquimonas</taxon>
    </lineage>
</organism>
<dbReference type="GO" id="GO:0016887">
    <property type="term" value="F:ATP hydrolysis activity"/>
    <property type="evidence" value="ECO:0007669"/>
    <property type="project" value="InterPro"/>
</dbReference>
<dbReference type="Proteomes" id="UP000199603">
    <property type="component" value="Unassembled WGS sequence"/>
</dbReference>
<dbReference type="PANTHER" id="PTHR34301:SF8">
    <property type="entry name" value="ATPASE DOMAIN-CONTAINING PROTEIN"/>
    <property type="match status" value="1"/>
</dbReference>
<keyword evidence="3" id="KW-1185">Reference proteome</keyword>
<dbReference type="Pfam" id="PF13401">
    <property type="entry name" value="AAA_22"/>
    <property type="match status" value="1"/>
</dbReference>
<name>A0A1G6ZQ57_9GAMM</name>
<proteinExistence type="predicted"/>
<sequence>MTNPVFHRPQLATEVANLALGRNALGRAGAGVFLAAPRRTGKTTFLLQDLTPALRSEGVHVIYVDLWANKEVPPSELIANAIARDLAETQGAAAKIASAIKAVTIHGVSFDLHEVGKKAGATLAEALRELQATLGRPIALIVDEAQHVVAEGKSMDAMFALKSARDTLNVDGTRKLLLIMSGSDRDKLLRLVNTPSAPFFGAQIHDLPPLGRDYAAHVAGRLVQAHSRLTISNDALDVAFDRFVRRPEPFEEAIGLAANPLAGPDANFHERLAAEADKYERMLDQEHEEVFAALSPLEAAVLRWVLEHGPGARLFTQDALAYYGGVIGKAVGAGSARDAVQSLRNIEPPVLWKSDRGDYALENTDMLRWYRKRKDAGLWPPGG</sequence>
<dbReference type="PANTHER" id="PTHR34301">
    <property type="entry name" value="DNA-BINDING PROTEIN-RELATED"/>
    <property type="match status" value="1"/>
</dbReference>
<accession>A0A1G6ZQ57</accession>
<evidence type="ECO:0000259" key="1">
    <source>
        <dbReference type="Pfam" id="PF13401"/>
    </source>
</evidence>
<dbReference type="STRING" id="265719.SAMN04488509_11539"/>
<dbReference type="OrthoDB" id="8576717at2"/>
<evidence type="ECO:0000313" key="2">
    <source>
        <dbReference type="EMBL" id="SDE04914.1"/>
    </source>
</evidence>
<gene>
    <name evidence="2" type="ORF">SAMN04488509_11539</name>
</gene>
<dbReference type="InterPro" id="IPR049945">
    <property type="entry name" value="AAA_22"/>
</dbReference>
<protein>
    <recommendedName>
        <fullName evidence="1">ORC1/DEAH AAA+ ATPase domain-containing protein</fullName>
    </recommendedName>
</protein>
<feature type="domain" description="ORC1/DEAH AAA+ ATPase" evidence="1">
    <location>
        <begin position="33"/>
        <end position="182"/>
    </location>
</feature>
<dbReference type="AlphaFoldDB" id="A0A1G6ZQ57"/>
<evidence type="ECO:0000313" key="3">
    <source>
        <dbReference type="Proteomes" id="UP000199603"/>
    </source>
</evidence>
<dbReference type="SUPFAM" id="SSF52540">
    <property type="entry name" value="P-loop containing nucleoside triphosphate hydrolases"/>
    <property type="match status" value="1"/>
</dbReference>
<dbReference type="Gene3D" id="3.40.50.300">
    <property type="entry name" value="P-loop containing nucleotide triphosphate hydrolases"/>
    <property type="match status" value="1"/>
</dbReference>
<dbReference type="RefSeq" id="WP_091245329.1">
    <property type="nucleotide sequence ID" value="NZ_FNAG01000015.1"/>
</dbReference>
<dbReference type="EMBL" id="FNAG01000015">
    <property type="protein sequence ID" value="SDE04914.1"/>
    <property type="molecule type" value="Genomic_DNA"/>
</dbReference>
<dbReference type="InterPro" id="IPR027417">
    <property type="entry name" value="P-loop_NTPase"/>
</dbReference>